<feature type="transmembrane region" description="Helical" evidence="1">
    <location>
        <begin position="29"/>
        <end position="46"/>
    </location>
</feature>
<name>C6BC81_RALP1</name>
<keyword evidence="1" id="KW-1133">Transmembrane helix</keyword>
<gene>
    <name evidence="2" type="ordered locus">Rpic12D_2291</name>
</gene>
<dbReference type="EMBL" id="CP001644">
    <property type="protein sequence ID" value="ACS63565.1"/>
    <property type="molecule type" value="Genomic_DNA"/>
</dbReference>
<reference evidence="2" key="1">
    <citation type="submission" date="2009-06" db="EMBL/GenBank/DDBJ databases">
        <title>Complete sequence chromosome 1 of Ralstonia pickettii 12D.</title>
        <authorList>
            <consortium name="US DOE Joint Genome Institute"/>
            <person name="Lucas S."/>
            <person name="Copeland A."/>
            <person name="Lapidus A."/>
            <person name="Glavina del Rio T."/>
            <person name="Dalin E."/>
            <person name="Tice H."/>
            <person name="Bruce D."/>
            <person name="Goodwin L."/>
            <person name="Pitluck S."/>
            <person name="Sims D."/>
            <person name="Meincke L."/>
            <person name="Brettin T."/>
            <person name="Detter J.C."/>
            <person name="Han C."/>
            <person name="Larimer F."/>
            <person name="Land M."/>
            <person name="Hauser L."/>
            <person name="Kyrpides N."/>
            <person name="Ovchinnikova G."/>
            <person name="Marsh T."/>
            <person name="Richardson P."/>
        </authorList>
    </citation>
    <scope>NUCLEOTIDE SEQUENCE [LARGE SCALE GENOMIC DNA]</scope>
    <source>
        <strain evidence="2">12D</strain>
    </source>
</reference>
<dbReference type="HOGENOM" id="CLU_3083916_0_0_4"/>
<keyword evidence="1" id="KW-0812">Transmembrane</keyword>
<evidence type="ECO:0000256" key="1">
    <source>
        <dbReference type="SAM" id="Phobius"/>
    </source>
</evidence>
<organism evidence="2">
    <name type="scientific">Ralstonia pickettii (strain 12D)</name>
    <dbReference type="NCBI Taxonomy" id="428406"/>
    <lineage>
        <taxon>Bacteria</taxon>
        <taxon>Pseudomonadati</taxon>
        <taxon>Pseudomonadota</taxon>
        <taxon>Betaproteobacteria</taxon>
        <taxon>Burkholderiales</taxon>
        <taxon>Burkholderiaceae</taxon>
        <taxon>Ralstonia</taxon>
    </lineage>
</organism>
<sequence length="52" mass="5856">MHLTDNEAAMRAAERENQFARRARNNRRLNAAVLLLIAAATAAYFIPSQWGL</sequence>
<dbReference type="STRING" id="428406.Rpic12D_2291"/>
<dbReference type="AlphaFoldDB" id="C6BC81"/>
<accession>C6BC81</accession>
<protein>
    <recommendedName>
        <fullName evidence="3">Transmembrane protein</fullName>
    </recommendedName>
</protein>
<keyword evidence="1" id="KW-0472">Membrane</keyword>
<proteinExistence type="predicted"/>
<evidence type="ECO:0000313" key="2">
    <source>
        <dbReference type="EMBL" id="ACS63565.1"/>
    </source>
</evidence>
<dbReference type="KEGG" id="rpf:Rpic12D_2291"/>
<evidence type="ECO:0008006" key="3">
    <source>
        <dbReference type="Google" id="ProtNLM"/>
    </source>
</evidence>